<keyword evidence="4" id="KW-1185">Reference proteome</keyword>
<gene>
    <name evidence="3" type="ORF">ACFOGH_14105</name>
</gene>
<dbReference type="Pfam" id="PF00353">
    <property type="entry name" value="HemolysinCabind"/>
    <property type="match status" value="1"/>
</dbReference>
<dbReference type="SUPFAM" id="SSF51120">
    <property type="entry name" value="beta-Roll"/>
    <property type="match status" value="1"/>
</dbReference>
<proteinExistence type="predicted"/>
<dbReference type="PRINTS" id="PR00313">
    <property type="entry name" value="CABNDNGRPT"/>
</dbReference>
<dbReference type="PANTHER" id="PTHR38340">
    <property type="entry name" value="S-LAYER PROTEIN"/>
    <property type="match status" value="1"/>
</dbReference>
<dbReference type="PROSITE" id="PS00330">
    <property type="entry name" value="HEMOLYSIN_CALCIUM"/>
    <property type="match status" value="4"/>
</dbReference>
<dbReference type="InterPro" id="IPR011049">
    <property type="entry name" value="Serralysin-like_metalloprot_C"/>
</dbReference>
<name>A0ABV7J024_9RHOB</name>
<dbReference type="EMBL" id="JBHRTO010000001">
    <property type="protein sequence ID" value="MFC3182131.1"/>
    <property type="molecule type" value="Genomic_DNA"/>
</dbReference>
<dbReference type="InterPro" id="IPR018511">
    <property type="entry name" value="Hemolysin-typ_Ca-bd_CS"/>
</dbReference>
<accession>A0ABV7J024</accession>
<dbReference type="InterPro" id="IPR050557">
    <property type="entry name" value="RTX_toxin/Mannuronan_C5-epim"/>
</dbReference>
<comment type="caution">
    <text evidence="3">The sequence shown here is derived from an EMBL/GenBank/DDBJ whole genome shotgun (WGS) entry which is preliminary data.</text>
</comment>
<reference evidence="4" key="1">
    <citation type="journal article" date="2019" name="Int. J. Syst. Evol. Microbiol.">
        <title>The Global Catalogue of Microorganisms (GCM) 10K type strain sequencing project: providing services to taxonomists for standard genome sequencing and annotation.</title>
        <authorList>
            <consortium name="The Broad Institute Genomics Platform"/>
            <consortium name="The Broad Institute Genome Sequencing Center for Infectious Disease"/>
            <person name="Wu L."/>
            <person name="Ma J."/>
        </authorList>
    </citation>
    <scope>NUCLEOTIDE SEQUENCE [LARGE SCALE GENOMIC DNA]</scope>
    <source>
        <strain evidence="4">KCTC 52039</strain>
    </source>
</reference>
<dbReference type="PANTHER" id="PTHR38340:SF1">
    <property type="entry name" value="S-LAYER PROTEIN"/>
    <property type="match status" value="1"/>
</dbReference>
<evidence type="ECO:0000256" key="1">
    <source>
        <dbReference type="ARBA" id="ARBA00004613"/>
    </source>
</evidence>
<protein>
    <recommendedName>
        <fullName evidence="5">Calcium-binding protein</fullName>
    </recommendedName>
</protein>
<sequence>MALANGNFVVSWTSLYVAGVGVHALFRMFDAQGTALTPVTQADPVSGGNGSDGLDITALSNGGFVAAWGQYHNRSYECYAQTYDASGVAVSPVVQLNAFVRGSQGYPEIQALEGGGFVAVWTDQGGPYSLVDGASQVARLFQADGTPISAPFRVNQSINGSHDISHALAVTVLAGGNIAMVWQHSVDTTDGLGRTIDTIVTRVFSSTGAAVTPETEISVAAAGMSPVNPTITALQDGRFITAWTEYTFNSDLNERFTHVVARIIGADGSTAEAPFIVEQAAANWATSPTVSTLADGRVSITYSVQAGPFDRPDLLTQIIDPRLAAVDLHGKNGDEHMLGTRFNDSIAGGLGADRLNGGAGNDRLLGEAGNDVLTGGLGNDLIYGGYGYDRLSGGAGRDTLVGGANNDVLTGGADRDNFVFQAGSGADRITDFDPSQDILNFRGLHFANADEALAAFSQTADGALFSYQGVTVLLSGIDVTQLDASLLFI</sequence>
<dbReference type="RefSeq" id="WP_380073711.1">
    <property type="nucleotide sequence ID" value="NZ_JBHRTO010000001.1"/>
</dbReference>
<comment type="subcellular location">
    <subcellularLocation>
        <location evidence="1">Secreted</location>
    </subcellularLocation>
</comment>
<evidence type="ECO:0008006" key="5">
    <source>
        <dbReference type="Google" id="ProtNLM"/>
    </source>
</evidence>
<evidence type="ECO:0000313" key="4">
    <source>
        <dbReference type="Proteomes" id="UP001595547"/>
    </source>
</evidence>
<evidence type="ECO:0000256" key="2">
    <source>
        <dbReference type="ARBA" id="ARBA00022525"/>
    </source>
</evidence>
<dbReference type="InterPro" id="IPR001343">
    <property type="entry name" value="Hemolysn_Ca-bd"/>
</dbReference>
<keyword evidence="2" id="KW-0964">Secreted</keyword>
<evidence type="ECO:0000313" key="3">
    <source>
        <dbReference type="EMBL" id="MFC3182131.1"/>
    </source>
</evidence>
<dbReference type="Proteomes" id="UP001595547">
    <property type="component" value="Unassembled WGS sequence"/>
</dbReference>
<organism evidence="3 4">
    <name type="scientific">Cypionkella sinensis</name>
    <dbReference type="NCBI Taxonomy" id="1756043"/>
    <lineage>
        <taxon>Bacteria</taxon>
        <taxon>Pseudomonadati</taxon>
        <taxon>Pseudomonadota</taxon>
        <taxon>Alphaproteobacteria</taxon>
        <taxon>Rhodobacterales</taxon>
        <taxon>Paracoccaceae</taxon>
        <taxon>Cypionkella</taxon>
    </lineage>
</organism>
<dbReference type="Gene3D" id="2.150.10.10">
    <property type="entry name" value="Serralysin-like metalloprotease, C-terminal"/>
    <property type="match status" value="2"/>
</dbReference>